<dbReference type="EMBL" id="CAJNJA010014554">
    <property type="protein sequence ID" value="CAE7344856.1"/>
    <property type="molecule type" value="Genomic_DNA"/>
</dbReference>
<dbReference type="OrthoDB" id="446857at2759"/>
<dbReference type="Proteomes" id="UP000601435">
    <property type="component" value="Unassembled WGS sequence"/>
</dbReference>
<feature type="non-terminal residue" evidence="2">
    <location>
        <position position="1"/>
    </location>
</feature>
<evidence type="ECO:0000313" key="3">
    <source>
        <dbReference type="Proteomes" id="UP000601435"/>
    </source>
</evidence>
<dbReference type="AlphaFoldDB" id="A0A812PER7"/>
<proteinExistence type="predicted"/>
<protein>
    <submittedName>
        <fullName evidence="2">Uncharacterized protein</fullName>
    </submittedName>
</protein>
<evidence type="ECO:0000313" key="2">
    <source>
        <dbReference type="EMBL" id="CAE7344856.1"/>
    </source>
</evidence>
<feature type="region of interest" description="Disordered" evidence="1">
    <location>
        <begin position="1"/>
        <end position="143"/>
    </location>
</feature>
<gene>
    <name evidence="2" type="ORF">SNEC2469_LOCUS8923</name>
</gene>
<comment type="caution">
    <text evidence="2">The sequence shown here is derived from an EMBL/GenBank/DDBJ whole genome shotgun (WGS) entry which is preliminary data.</text>
</comment>
<feature type="compositionally biased region" description="Low complexity" evidence="1">
    <location>
        <begin position="102"/>
        <end position="111"/>
    </location>
</feature>
<keyword evidence="3" id="KW-1185">Reference proteome</keyword>
<name>A0A812PER7_9DINO</name>
<organism evidence="2 3">
    <name type="scientific">Symbiodinium necroappetens</name>
    <dbReference type="NCBI Taxonomy" id="1628268"/>
    <lineage>
        <taxon>Eukaryota</taxon>
        <taxon>Sar</taxon>
        <taxon>Alveolata</taxon>
        <taxon>Dinophyceae</taxon>
        <taxon>Suessiales</taxon>
        <taxon>Symbiodiniaceae</taxon>
        <taxon>Symbiodinium</taxon>
    </lineage>
</organism>
<sequence length="143" mass="15148">EEVEMAWSRSPPSSDAAGRLACTPPQSLSAPSHVEEVLQMEEDEDAGEQDAEDKEEEEDPKEDPQDRDQQEQEQRIFKSSSISPSPGPEGNAVANEALLQEGSGSASSGLGRADGVPAPLSPSSTKVDFVQDVPECESPGPTN</sequence>
<reference evidence="2" key="1">
    <citation type="submission" date="2021-02" db="EMBL/GenBank/DDBJ databases">
        <authorList>
            <person name="Dougan E. K."/>
            <person name="Rhodes N."/>
            <person name="Thang M."/>
            <person name="Chan C."/>
        </authorList>
    </citation>
    <scope>NUCLEOTIDE SEQUENCE</scope>
</reference>
<accession>A0A812PER7</accession>
<feature type="compositionally biased region" description="Acidic residues" evidence="1">
    <location>
        <begin position="38"/>
        <end position="61"/>
    </location>
</feature>
<evidence type="ECO:0000256" key="1">
    <source>
        <dbReference type="SAM" id="MobiDB-lite"/>
    </source>
</evidence>
<feature type="non-terminal residue" evidence="2">
    <location>
        <position position="143"/>
    </location>
</feature>
<feature type="compositionally biased region" description="Basic and acidic residues" evidence="1">
    <location>
        <begin position="62"/>
        <end position="76"/>
    </location>
</feature>